<dbReference type="InterPro" id="IPR014756">
    <property type="entry name" value="Ig_E-set"/>
</dbReference>
<dbReference type="InterPro" id="IPR002909">
    <property type="entry name" value="IPT_dom"/>
</dbReference>
<accession>A0A7S0R613</accession>
<dbReference type="SMART" id="SM00429">
    <property type="entry name" value="IPT"/>
    <property type="match status" value="6"/>
</dbReference>
<dbReference type="Pfam" id="PF01833">
    <property type="entry name" value="TIG"/>
    <property type="match status" value="11"/>
</dbReference>
<feature type="domain" description="IPT/TIG" evidence="4">
    <location>
        <begin position="1574"/>
        <end position="1675"/>
    </location>
</feature>
<feature type="compositionally biased region" description="Low complexity" evidence="2">
    <location>
        <begin position="2063"/>
        <end position="2089"/>
    </location>
</feature>
<evidence type="ECO:0000259" key="4">
    <source>
        <dbReference type="SMART" id="SM00429"/>
    </source>
</evidence>
<dbReference type="SUPFAM" id="SSF81296">
    <property type="entry name" value="E set domains"/>
    <property type="match status" value="11"/>
</dbReference>
<organism evidence="5">
    <name type="scientific">Pyramimonas obovata</name>
    <dbReference type="NCBI Taxonomy" id="1411642"/>
    <lineage>
        <taxon>Eukaryota</taxon>
        <taxon>Viridiplantae</taxon>
        <taxon>Chlorophyta</taxon>
        <taxon>Pyramimonadophyceae</taxon>
        <taxon>Pyramimonadales</taxon>
        <taxon>Pyramimonadaceae</taxon>
        <taxon>Pyramimonas</taxon>
        <taxon>Pyramimonas incertae sedis</taxon>
    </lineage>
</organism>
<keyword evidence="3" id="KW-1133">Transmembrane helix</keyword>
<gene>
    <name evidence="5" type="ORF">POBO1169_LOCUS9443</name>
</gene>
<feature type="domain" description="IPT/TIG" evidence="4">
    <location>
        <begin position="1762"/>
        <end position="1848"/>
    </location>
</feature>
<evidence type="ECO:0000313" key="5">
    <source>
        <dbReference type="EMBL" id="CAD8668266.1"/>
    </source>
</evidence>
<dbReference type="CDD" id="cd00102">
    <property type="entry name" value="IPT"/>
    <property type="match status" value="1"/>
</dbReference>
<name>A0A7S0R613_9CHLO</name>
<feature type="transmembrane region" description="Helical" evidence="3">
    <location>
        <begin position="2012"/>
        <end position="2031"/>
    </location>
</feature>
<keyword evidence="3" id="KW-0472">Membrane</keyword>
<dbReference type="CDD" id="cd00603">
    <property type="entry name" value="IPT_PCSR"/>
    <property type="match status" value="6"/>
</dbReference>
<dbReference type="Gene3D" id="2.60.40.10">
    <property type="entry name" value="Immunoglobulins"/>
    <property type="match status" value="13"/>
</dbReference>
<dbReference type="PANTHER" id="PTHR31341">
    <property type="entry name" value="IPT/TIG DOMAIN-CONTAINING PROTEIN-RELATED-RELATED"/>
    <property type="match status" value="1"/>
</dbReference>
<feature type="domain" description="IPT/TIG" evidence="4">
    <location>
        <begin position="482"/>
        <end position="576"/>
    </location>
</feature>
<proteinExistence type="predicted"/>
<dbReference type="InterPro" id="IPR052014">
    <property type="entry name" value="Dictyostelium_Tiger"/>
</dbReference>
<keyword evidence="3" id="KW-0812">Transmembrane</keyword>
<evidence type="ECO:0000256" key="1">
    <source>
        <dbReference type="ARBA" id="ARBA00023180"/>
    </source>
</evidence>
<dbReference type="EMBL" id="HBFA01018480">
    <property type="protein sequence ID" value="CAD8668266.1"/>
    <property type="molecule type" value="Transcribed_RNA"/>
</dbReference>
<feature type="domain" description="IPT/TIG" evidence="4">
    <location>
        <begin position="300"/>
        <end position="397"/>
    </location>
</feature>
<protein>
    <recommendedName>
        <fullName evidence="4">IPT/TIG domain-containing protein</fullName>
    </recommendedName>
</protein>
<dbReference type="InterPro" id="IPR013783">
    <property type="entry name" value="Ig-like_fold"/>
</dbReference>
<evidence type="ECO:0000256" key="2">
    <source>
        <dbReference type="SAM" id="MobiDB-lite"/>
    </source>
</evidence>
<sequence length="2104" mass="218720">MTALSEVSTAGGVLTITGTSFGPLGNEFLPTVITVGTMDCVNPSVTVAHTEIQCTLPPSTDVSQTVTFTVDGQSAGPATMLYSTAPPVITEVPSIGTNHMVPVNPFLGAEANANITGSGPFLVINGTNFGFQNDTVVVLVDSFNCTDAYVTVANTEIQCQLGTTSGSGTGNAAGYNVTVTLGNGLSYTLSNGFKYLQPNVTSVVGDTDFFGNQTITIYGENFGCPTSAPTNCVLPVDNVIERSVTIGGASATDVVVVSHSQITAVTPPYDENAADDILNLPFIVTVEGVEGIHYTFSYGRPTITAVSEASIFGGVVTVTGDNFGPLGSAEIDEVNVGGNILDLNVALPSVTLLTDGKGSEIQFTIPQGSGSQLNLTITINGQSTLDDGHLKISYTGPRIESSIGCSTAGGTVTILGRNFGPLGSNNINLVTINSKPCTSAKVIEENKALTCEFTEGSGGPYDIFLRISDLPDIGVALYNYSVPLIFGITPLDAPPGSTITITGDSFGADISAVSVSIGDIPCESIAYNNNTEVVASGEIMFHTQLLCDTAYTTGAGYAVRITTDGLTSAPGSFSFSAPIVYSATSAPAAGSATARTITITGQYFGPAFSALTTEVTLGSSPCLNATVIEEDSTVICTAQPMLTIANGGSYALEDLQGDGLMDVVVFVGGQGSGSTGADKFSFEQCQVTAVTPLDTVYYTELVTVTGTNFGTAAGALTAQVGQVSGGTYTFTVPDNEFTFEAPLNIGLNLPLQISINGRVCGMASGTDTLSYGTPEVSPDASNSLTGPPTNGGVATFVGKGFGPVGTANVVSVMVDTNTLCREPNVTTADLVIQCTMPAGFGANRDVVVTLITGQNSGTTGDRAFAYAPPVIQDTVPNQQLRRLPFPQYLYIFGHNFGSEANVNEIVVMLESSFMSGVANSGFNCTNTEFVAFAPSQETQQIRCQIGVGVGNSVNPVVYISGLNSSAVSPVGNLSYPTPVITSVSPSSTPGLDVNGPVIIKGNYFGPAGTMWSPFFESNPLLGGQECIDPQVVVDDTEIACLPPAGSGKELNALVVMGGLSSGASGNYKFSYLPPVVNTMSSLPTGGGQTTIRGENFGPAFGNVSLVIYTSENCPPGLPPADFYGDTGCTPVRGVGNCLGARVVSDNVITCLMEPGTGGNYDVRVTIGRGAEAQDSGVTGNNKFGYRRPVVTALSPTVEPTFGAESVMITITGFNFGRSPLDVPLVQVSVGGRLADQSTIRMVNLDTTADAQSEIYAKPPFGAGLELPVLVIVNGQASEALPFATFSYSAPVVTGSTLVPTQGGETTITGVNFGPVGPLFAVEVAGEPCQNPQVIVEDTQLACQVAPGTGKDKDIFVKITNSSSSNSADTGVAKFAYMVPTIVDVQPLLAKTGETITVRGENFGAEVSKLGLQIGYPAGLAQTGFWTAVEYRMLTNHRRFVATIPAGFGTNLEIVVNIDGQVNNRTALTTPYQFSYSAPLVTSANQVPTSGGRLIVTGKDLGPIDVPGAVTSVQVRLWTSSSLPGRILDCVNPVVTVANSEVQCDLPEGTGAGLDVQVVTGGQESTWETVFSYEPPVIENVIPVRARAGERVTVHGRNFGNEKQFMQFLFGGEALSRDLYDIATNHTMIEFTVPPGSGAQISLGLRLPVYFQSGLTTQDNIPVIPGPNASVTFNYAKPLVLEVTPSGTEGGMVTIVGDNFGPAGSPFLESVRIGGVACTTPNVTVENTEIQCLLQAGSGRDLPVIITVNGQASDPWPHYQYLPPVVQQIRPGSAFAGDDVEIEGLSFGVNPGLVMVMLGQMPCGQVAMVIPHRKVRCTVGASEGFNQTVVLTVDGLQGDNNTAVRFAYRKRGCTDRAAENFDPLATDDIGDCRIMGCTQQEAVNYNPAANQPDGSCVRAPEVVTVKVALDFAVYSANASYYNNLFVTDVSTQLGINSSRIVIDSVTPGSTVFLFQILDDPESPAQDVAVKFENMLLNNEWNMDTFTVQQFKWADSTGPGTVDTKAGEPRVSSASIIGLSVGLVLVLLWTIVWRRALLRCAQSCCGDELEDEVEAGLMMEGGHVHGAPSAAGGGSDPAAPATGGRRTARGGQVLPLALMAPGSNQK</sequence>
<feature type="region of interest" description="Disordered" evidence="2">
    <location>
        <begin position="2060"/>
        <end position="2092"/>
    </location>
</feature>
<feature type="domain" description="IPT/TIG" evidence="4">
    <location>
        <begin position="977"/>
        <end position="1072"/>
    </location>
</feature>
<keyword evidence="1" id="KW-0325">Glycoprotein</keyword>
<reference evidence="5" key="1">
    <citation type="submission" date="2021-01" db="EMBL/GenBank/DDBJ databases">
        <authorList>
            <person name="Corre E."/>
            <person name="Pelletier E."/>
            <person name="Niang G."/>
            <person name="Scheremetjew M."/>
            <person name="Finn R."/>
            <person name="Kale V."/>
            <person name="Holt S."/>
            <person name="Cochrane G."/>
            <person name="Meng A."/>
            <person name="Brown T."/>
            <person name="Cohen L."/>
        </authorList>
    </citation>
    <scope>NUCLEOTIDE SEQUENCE</scope>
    <source>
        <strain evidence="5">CCMP722</strain>
    </source>
</reference>
<evidence type="ECO:0000256" key="3">
    <source>
        <dbReference type="SAM" id="Phobius"/>
    </source>
</evidence>
<feature type="domain" description="IPT/TIG" evidence="4">
    <location>
        <begin position="1676"/>
        <end position="1761"/>
    </location>
</feature>